<feature type="region of interest" description="Disordered" evidence="6">
    <location>
        <begin position="1"/>
        <end position="26"/>
    </location>
</feature>
<feature type="transmembrane region" description="Helical" evidence="7">
    <location>
        <begin position="93"/>
        <end position="126"/>
    </location>
</feature>
<keyword evidence="2" id="KW-0813">Transport</keyword>
<dbReference type="PANTHER" id="PTHR45649:SF26">
    <property type="entry name" value="OS04G0435100 PROTEIN"/>
    <property type="match status" value="1"/>
</dbReference>
<accession>A0A8H7U848</accession>
<dbReference type="Gene3D" id="1.20.1740.10">
    <property type="entry name" value="Amino acid/polyamine transporter I"/>
    <property type="match status" value="1"/>
</dbReference>
<keyword evidence="9" id="KW-1185">Reference proteome</keyword>
<feature type="transmembrane region" description="Helical" evidence="7">
    <location>
        <begin position="420"/>
        <end position="444"/>
    </location>
</feature>
<evidence type="ECO:0000256" key="2">
    <source>
        <dbReference type="ARBA" id="ARBA00022448"/>
    </source>
</evidence>
<evidence type="ECO:0000313" key="8">
    <source>
        <dbReference type="EMBL" id="KAG2172700.1"/>
    </source>
</evidence>
<proteinExistence type="predicted"/>
<evidence type="ECO:0000313" key="9">
    <source>
        <dbReference type="Proteomes" id="UP000654370"/>
    </source>
</evidence>
<keyword evidence="4 7" id="KW-1133">Transmembrane helix</keyword>
<keyword evidence="5 7" id="KW-0472">Membrane</keyword>
<evidence type="ECO:0000256" key="1">
    <source>
        <dbReference type="ARBA" id="ARBA00004141"/>
    </source>
</evidence>
<reference evidence="8" key="1">
    <citation type="submission" date="2020-12" db="EMBL/GenBank/DDBJ databases">
        <title>Metabolic potential, ecology and presence of endohyphal bacteria is reflected in genomic diversity of Mucoromycotina.</title>
        <authorList>
            <person name="Muszewska A."/>
            <person name="Okrasinska A."/>
            <person name="Steczkiewicz K."/>
            <person name="Drgas O."/>
            <person name="Orlowska M."/>
            <person name="Perlinska-Lenart U."/>
            <person name="Aleksandrzak-Piekarczyk T."/>
            <person name="Szatraj K."/>
            <person name="Zielenkiewicz U."/>
            <person name="Pilsyk S."/>
            <person name="Malc E."/>
            <person name="Mieczkowski P."/>
            <person name="Kruszewska J.S."/>
            <person name="Biernat P."/>
            <person name="Pawlowska J."/>
        </authorList>
    </citation>
    <scope>NUCLEOTIDE SEQUENCE</scope>
    <source>
        <strain evidence="8">WA0000067209</strain>
    </source>
</reference>
<dbReference type="PIRSF" id="PIRSF006060">
    <property type="entry name" value="AA_transporter"/>
    <property type="match status" value="1"/>
</dbReference>
<feature type="transmembrane region" description="Helical" evidence="7">
    <location>
        <begin position="214"/>
        <end position="234"/>
    </location>
</feature>
<evidence type="ECO:0000256" key="7">
    <source>
        <dbReference type="SAM" id="Phobius"/>
    </source>
</evidence>
<dbReference type="AlphaFoldDB" id="A0A8H7U848"/>
<evidence type="ECO:0000256" key="5">
    <source>
        <dbReference type="ARBA" id="ARBA00023136"/>
    </source>
</evidence>
<comment type="caution">
    <text evidence="8">The sequence shown here is derived from an EMBL/GenBank/DDBJ whole genome shotgun (WGS) entry which is preliminary data.</text>
</comment>
<dbReference type="OrthoDB" id="10054429at2759"/>
<evidence type="ECO:0000256" key="3">
    <source>
        <dbReference type="ARBA" id="ARBA00022692"/>
    </source>
</evidence>
<feature type="region of interest" description="Disordered" evidence="6">
    <location>
        <begin position="544"/>
        <end position="583"/>
    </location>
</feature>
<feature type="transmembrane region" description="Helical" evidence="7">
    <location>
        <begin position="182"/>
        <end position="202"/>
    </location>
</feature>
<keyword evidence="3 7" id="KW-0812">Transmembrane</keyword>
<evidence type="ECO:0000256" key="6">
    <source>
        <dbReference type="SAM" id="MobiDB-lite"/>
    </source>
</evidence>
<dbReference type="Proteomes" id="UP000654370">
    <property type="component" value="Unassembled WGS sequence"/>
</dbReference>
<gene>
    <name evidence="8" type="ORF">INT43_000047</name>
</gene>
<name>A0A8H7U848_MORIS</name>
<dbReference type="PANTHER" id="PTHR45649">
    <property type="entry name" value="AMINO-ACID PERMEASE BAT1"/>
    <property type="match status" value="1"/>
</dbReference>
<organism evidence="8 9">
    <name type="scientific">Mortierella isabellina</name>
    <name type="common">Filamentous fungus</name>
    <name type="synonym">Umbelopsis isabellina</name>
    <dbReference type="NCBI Taxonomy" id="91625"/>
    <lineage>
        <taxon>Eukaryota</taxon>
        <taxon>Fungi</taxon>
        <taxon>Fungi incertae sedis</taxon>
        <taxon>Mucoromycota</taxon>
        <taxon>Mucoromycotina</taxon>
        <taxon>Umbelopsidomycetes</taxon>
        <taxon>Umbelopsidales</taxon>
        <taxon>Umbelopsidaceae</taxon>
        <taxon>Umbelopsis</taxon>
    </lineage>
</organism>
<feature type="transmembrane region" description="Helical" evidence="7">
    <location>
        <begin position="57"/>
        <end position="81"/>
    </location>
</feature>
<dbReference type="Pfam" id="PF13520">
    <property type="entry name" value="AA_permease_2"/>
    <property type="match status" value="1"/>
</dbReference>
<comment type="subcellular location">
    <subcellularLocation>
        <location evidence="1">Membrane</location>
        <topology evidence="1">Multi-pass membrane protein</topology>
    </subcellularLocation>
</comment>
<feature type="transmembrane region" description="Helical" evidence="7">
    <location>
        <begin position="287"/>
        <end position="308"/>
    </location>
</feature>
<sequence>MEAVPTAAGQKLQHSERPMGMSGSNDSMTVLEAADPRNADELLLESLGYKQEMKRDISLVSTFAIAFGCCSILSGLTPLWGSAMTSGGSVAVIWGWITVSIFTFLVGLSLAEICSAYPVTGGLYIWVSRLAPKEWVPLMCWLTGWFNWLGLTVAITSADLGISQYIASIIAINNPDYNASVYWQYGIFLIILFAHGMINSMHIKYNGVFNQASLWWHIIGTFLIIVVALALTPNKPSAAWVFSFFENDTGFPDGYAFFIGLLQCQYTLSGYDSAAHMSEETKGASKGAPFGILLSIGTASIVGLAFLLSVNFCVQDFSRQIVNATISPEMTQVFLDGVGYNWTIVFVTIIMGAMFFSGSALTLGSSRMVFAFARDGAMPWSKYLYRLNKWTHAPVYAVWGNIIFAAIVGLLYIINDTAFSAIVSVNTIASSLAYLIPITLKFTVARKKFKRGPFHLGPFSSVINAISIVWIIFTSALFLCPTEAPVTPLNMNYAIVVLSFVIFLSLSYYLFSARQWFEGPKQTSVEEQEREREIATLSGDEKLKNNGYIQGVSSSSSSDVILDPADDQKYKGVQVESADEDRF</sequence>
<feature type="transmembrane region" description="Helical" evidence="7">
    <location>
        <begin position="344"/>
        <end position="372"/>
    </location>
</feature>
<protein>
    <submittedName>
        <fullName evidence="8">Uncharacterized protein</fullName>
    </submittedName>
</protein>
<feature type="transmembrane region" description="Helical" evidence="7">
    <location>
        <begin position="393"/>
        <end position="414"/>
    </location>
</feature>
<feature type="transmembrane region" description="Helical" evidence="7">
    <location>
        <begin position="254"/>
        <end position="275"/>
    </location>
</feature>
<dbReference type="GO" id="GO:0016020">
    <property type="term" value="C:membrane"/>
    <property type="evidence" value="ECO:0007669"/>
    <property type="project" value="UniProtKB-SubCell"/>
</dbReference>
<feature type="transmembrane region" description="Helical" evidence="7">
    <location>
        <begin position="138"/>
        <end position="162"/>
    </location>
</feature>
<feature type="transmembrane region" description="Helical" evidence="7">
    <location>
        <begin position="491"/>
        <end position="511"/>
    </location>
</feature>
<dbReference type="EMBL" id="JAEPQZ010000016">
    <property type="protein sequence ID" value="KAG2172700.1"/>
    <property type="molecule type" value="Genomic_DNA"/>
</dbReference>
<evidence type="ECO:0000256" key="4">
    <source>
        <dbReference type="ARBA" id="ARBA00022989"/>
    </source>
</evidence>
<feature type="transmembrane region" description="Helical" evidence="7">
    <location>
        <begin position="456"/>
        <end position="479"/>
    </location>
</feature>
<dbReference type="InterPro" id="IPR002293">
    <property type="entry name" value="AA/rel_permease1"/>
</dbReference>
<dbReference type="GO" id="GO:0022857">
    <property type="term" value="F:transmembrane transporter activity"/>
    <property type="evidence" value="ECO:0007669"/>
    <property type="project" value="InterPro"/>
</dbReference>